<gene>
    <name evidence="3" type="ORF">F5X68DRAFT_195160</name>
</gene>
<sequence length="541" mass="60494">MATPAQKKLVDLASSPSITGLPGLIFEMDKSGGILPLGNATVLHLLVDDPNSATANDRFMAGLRIGIWFQHGTWVMLQNLHMKRTDTKLFDLIQDSVRAEHPSVAEGHRYASRKLMAMFLAFERARIRFMKDAKHAQAPVVDYNLDSETAFLQPIDLWVDVFTGTKGGRHAARTFLENLDWVSDMRKARRFHMLIASQDVTLAPPPHVPIPDAPRNTRKRARTDNDVEDAVAPTGSVVHGIDAQITVLNSMRQEILQTNQQLAFYQDQATKLSKENTDLQLSHMITVGRYQQELHEASAKHDEVLVKRDEAMAKHDEALARINDLQKQMERMNLEAESSGMSAEEVRRRLKRVCEKWDATNEDLEATKEDLEATKKTLEATKNALEASKNDLEPTKEDLREAITHLQTYRTVTEAAEENSRAADEKARAAKDEADAANNGARAAKNEILAAQEEVRAAKEEARAAGDKAHAADEKARTADEKARAAKEKASSDRKLYIKFKKLVEAQEDRLKKELAAEKAKAQKLRDTIAKLSHPEKPKAG</sequence>
<dbReference type="AlphaFoldDB" id="A0A9P8V1Z5"/>
<name>A0A9P8V1Z5_9PEZI</name>
<keyword evidence="4" id="KW-1185">Reference proteome</keyword>
<proteinExistence type="predicted"/>
<keyword evidence="1" id="KW-0175">Coiled coil</keyword>
<dbReference type="OrthoDB" id="10608987at2759"/>
<feature type="compositionally biased region" description="Basic and acidic residues" evidence="2">
    <location>
        <begin position="418"/>
        <end position="434"/>
    </location>
</feature>
<feature type="coiled-coil region" evidence="1">
    <location>
        <begin position="248"/>
        <end position="275"/>
    </location>
</feature>
<evidence type="ECO:0000313" key="4">
    <source>
        <dbReference type="Proteomes" id="UP000770015"/>
    </source>
</evidence>
<accession>A0A9P8V1Z5</accession>
<evidence type="ECO:0000313" key="3">
    <source>
        <dbReference type="EMBL" id="KAH6666512.1"/>
    </source>
</evidence>
<dbReference type="Proteomes" id="UP000770015">
    <property type="component" value="Unassembled WGS sequence"/>
</dbReference>
<organism evidence="3 4">
    <name type="scientific">Plectosphaerella plurivora</name>
    <dbReference type="NCBI Taxonomy" id="936078"/>
    <lineage>
        <taxon>Eukaryota</taxon>
        <taxon>Fungi</taxon>
        <taxon>Dikarya</taxon>
        <taxon>Ascomycota</taxon>
        <taxon>Pezizomycotina</taxon>
        <taxon>Sordariomycetes</taxon>
        <taxon>Hypocreomycetidae</taxon>
        <taxon>Glomerellales</taxon>
        <taxon>Plectosphaerellaceae</taxon>
        <taxon>Plectosphaerella</taxon>
    </lineage>
</organism>
<feature type="region of interest" description="Disordered" evidence="2">
    <location>
        <begin position="518"/>
        <end position="541"/>
    </location>
</feature>
<evidence type="ECO:0000256" key="1">
    <source>
        <dbReference type="SAM" id="Coils"/>
    </source>
</evidence>
<comment type="caution">
    <text evidence="3">The sequence shown here is derived from an EMBL/GenBank/DDBJ whole genome shotgun (WGS) entry which is preliminary data.</text>
</comment>
<feature type="region of interest" description="Disordered" evidence="2">
    <location>
        <begin position="413"/>
        <end position="440"/>
    </location>
</feature>
<dbReference type="EMBL" id="JAGSXJ010000036">
    <property type="protein sequence ID" value="KAH6666512.1"/>
    <property type="molecule type" value="Genomic_DNA"/>
</dbReference>
<evidence type="ECO:0000256" key="2">
    <source>
        <dbReference type="SAM" id="MobiDB-lite"/>
    </source>
</evidence>
<reference evidence="3" key="1">
    <citation type="journal article" date="2021" name="Nat. Commun.">
        <title>Genetic determinants of endophytism in the Arabidopsis root mycobiome.</title>
        <authorList>
            <person name="Mesny F."/>
            <person name="Miyauchi S."/>
            <person name="Thiergart T."/>
            <person name="Pickel B."/>
            <person name="Atanasova L."/>
            <person name="Karlsson M."/>
            <person name="Huettel B."/>
            <person name="Barry K.W."/>
            <person name="Haridas S."/>
            <person name="Chen C."/>
            <person name="Bauer D."/>
            <person name="Andreopoulos W."/>
            <person name="Pangilinan J."/>
            <person name="LaButti K."/>
            <person name="Riley R."/>
            <person name="Lipzen A."/>
            <person name="Clum A."/>
            <person name="Drula E."/>
            <person name="Henrissat B."/>
            <person name="Kohler A."/>
            <person name="Grigoriev I.V."/>
            <person name="Martin F.M."/>
            <person name="Hacquard S."/>
        </authorList>
    </citation>
    <scope>NUCLEOTIDE SEQUENCE</scope>
    <source>
        <strain evidence="3">MPI-SDFR-AT-0117</strain>
    </source>
</reference>
<protein>
    <submittedName>
        <fullName evidence="3">Uncharacterized protein</fullName>
    </submittedName>
</protein>
<feature type="region of interest" description="Disordered" evidence="2">
    <location>
        <begin position="462"/>
        <end position="492"/>
    </location>
</feature>